<evidence type="ECO:0000256" key="2">
    <source>
        <dbReference type="ARBA" id="ARBA00022679"/>
    </source>
</evidence>
<keyword evidence="6" id="KW-1015">Disulfide bond</keyword>
<dbReference type="Pfam" id="PF00370">
    <property type="entry name" value="FGGY_N"/>
    <property type="match status" value="1"/>
</dbReference>
<evidence type="ECO:0000259" key="9">
    <source>
        <dbReference type="Pfam" id="PF02782"/>
    </source>
</evidence>
<dbReference type="PANTHER" id="PTHR10196:SF93">
    <property type="entry name" value="L-RHAMNULOKINASE"/>
    <property type="match status" value="1"/>
</dbReference>
<dbReference type="GO" id="GO:0004370">
    <property type="term" value="F:glycerol kinase activity"/>
    <property type="evidence" value="ECO:0007669"/>
    <property type="project" value="TreeGrafter"/>
</dbReference>
<dbReference type="GO" id="GO:0019301">
    <property type="term" value="P:rhamnose catabolic process"/>
    <property type="evidence" value="ECO:0007669"/>
    <property type="project" value="InterPro"/>
</dbReference>
<feature type="domain" description="Carbohydrate kinase FGGY N-terminal" evidence="8">
    <location>
        <begin position="4"/>
        <end position="228"/>
    </location>
</feature>
<evidence type="ECO:0000313" key="11">
    <source>
        <dbReference type="Proteomes" id="UP000823877"/>
    </source>
</evidence>
<dbReference type="Gene3D" id="3.30.420.40">
    <property type="match status" value="2"/>
</dbReference>
<evidence type="ECO:0000256" key="7">
    <source>
        <dbReference type="ARBA" id="ARBA00023308"/>
    </source>
</evidence>
<dbReference type="InterPro" id="IPR018485">
    <property type="entry name" value="FGGY_C"/>
</dbReference>
<evidence type="ECO:0000259" key="8">
    <source>
        <dbReference type="Pfam" id="PF00370"/>
    </source>
</evidence>
<evidence type="ECO:0000256" key="6">
    <source>
        <dbReference type="ARBA" id="ARBA00023157"/>
    </source>
</evidence>
<evidence type="ECO:0000256" key="5">
    <source>
        <dbReference type="ARBA" id="ARBA00022840"/>
    </source>
</evidence>
<comment type="caution">
    <text evidence="10">The sequence shown here is derived from an EMBL/GenBank/DDBJ whole genome shotgun (WGS) entry which is preliminary data.</text>
</comment>
<reference evidence="10" key="1">
    <citation type="journal article" date="2021" name="PeerJ">
        <title>Extensive microbial diversity within the chicken gut microbiome revealed by metagenomics and culture.</title>
        <authorList>
            <person name="Gilroy R."/>
            <person name="Ravi A."/>
            <person name="Getino M."/>
            <person name="Pursley I."/>
            <person name="Horton D.L."/>
            <person name="Alikhan N.F."/>
            <person name="Baker D."/>
            <person name="Gharbi K."/>
            <person name="Hall N."/>
            <person name="Watson M."/>
            <person name="Adriaenssens E.M."/>
            <person name="Foster-Nyarko E."/>
            <person name="Jarju S."/>
            <person name="Secka A."/>
            <person name="Antonio M."/>
            <person name="Oren A."/>
            <person name="Chaudhuri R.R."/>
            <person name="La Ragione R."/>
            <person name="Hildebrand F."/>
            <person name="Pallen M.J."/>
        </authorList>
    </citation>
    <scope>NUCLEOTIDE SEQUENCE</scope>
    <source>
        <strain evidence="10">CHK188-16595</strain>
    </source>
</reference>
<keyword evidence="3" id="KW-0547">Nucleotide-binding</keyword>
<dbReference type="PANTHER" id="PTHR10196">
    <property type="entry name" value="SUGAR KINASE"/>
    <property type="match status" value="1"/>
</dbReference>
<dbReference type="AlphaFoldDB" id="A0A9D2S9M8"/>
<evidence type="ECO:0000256" key="4">
    <source>
        <dbReference type="ARBA" id="ARBA00022777"/>
    </source>
</evidence>
<comment type="similarity">
    <text evidence="1">Belongs to the FGGY kinase family.</text>
</comment>
<evidence type="ECO:0000256" key="3">
    <source>
        <dbReference type="ARBA" id="ARBA00022741"/>
    </source>
</evidence>
<dbReference type="InterPro" id="IPR013449">
    <property type="entry name" value="Rhamnulokinase"/>
</dbReference>
<dbReference type="Pfam" id="PF02782">
    <property type="entry name" value="FGGY_C"/>
    <property type="match status" value="1"/>
</dbReference>
<accession>A0A9D2S9M8</accession>
<dbReference type="InterPro" id="IPR043129">
    <property type="entry name" value="ATPase_NBD"/>
</dbReference>
<gene>
    <name evidence="10" type="ORF">IAA37_05070</name>
</gene>
<keyword evidence="7" id="KW-0684">Rhamnose metabolism</keyword>
<sequence length="473" mass="52633">MSRVLAFDLGASSGRAVLAEYAEEKIKYKEIHRFENMPVSENGTLRWDFDYLMREIKKGIDLAIDLGGVDSMAFDTWGVDYGLLDDSGKLVSQPFHYRDKRTERLPQQIFKQMPPEELYSATGIQIMPINTLFQLAAEKHKNISKFLFIPDLIVYELCGAVSAEQTIASTSQMLDPKTKNWNPQVVSLTGMPQHILPPVVKSATPAGEYKGIQIIKAAGHDTQCAVCAMPSAQQESAAFLSCGTWSLIGCECDAPVMTKKSMEDELSNELGANGKINYLKNISGLWLIQQLKKDFQAQGKTYSYSDMENLAKESKPFLCFIDADDPAFSLPGGMPHKIISRCREMGQAVPQSDGQIIRTVYESLAMKYRFALLQIEDNISRRLEKLYLLGGGSKDPLLCKMAACSTGIPVAAGPAEATALGNILLQLVALGDINNIESGRKIIRQSEKISIYEPENTDLWEKQYNRYLKLLNK</sequence>
<keyword evidence="4" id="KW-0418">Kinase</keyword>
<dbReference type="CDD" id="cd07771">
    <property type="entry name" value="ASKHA_NBD_FGGY_RhaB-like"/>
    <property type="match status" value="1"/>
</dbReference>
<dbReference type="GO" id="GO:0005829">
    <property type="term" value="C:cytosol"/>
    <property type="evidence" value="ECO:0007669"/>
    <property type="project" value="TreeGrafter"/>
</dbReference>
<name>A0A9D2S9M8_9FIRM</name>
<dbReference type="Proteomes" id="UP000823877">
    <property type="component" value="Unassembled WGS sequence"/>
</dbReference>
<evidence type="ECO:0000256" key="1">
    <source>
        <dbReference type="ARBA" id="ARBA00009156"/>
    </source>
</evidence>
<protein>
    <submittedName>
        <fullName evidence="10">Rhamnulokinase</fullName>
    </submittedName>
</protein>
<organism evidence="10 11">
    <name type="scientific">Candidatus Eubacterium faecale</name>
    <dbReference type="NCBI Taxonomy" id="2838568"/>
    <lineage>
        <taxon>Bacteria</taxon>
        <taxon>Bacillati</taxon>
        <taxon>Bacillota</taxon>
        <taxon>Clostridia</taxon>
        <taxon>Eubacteriales</taxon>
        <taxon>Eubacteriaceae</taxon>
        <taxon>Eubacterium</taxon>
    </lineage>
</organism>
<dbReference type="InterPro" id="IPR018484">
    <property type="entry name" value="FGGY_N"/>
</dbReference>
<proteinExistence type="inferred from homology"/>
<feature type="domain" description="Carbohydrate kinase FGGY C-terminal" evidence="9">
    <location>
        <begin position="239"/>
        <end position="430"/>
    </location>
</feature>
<dbReference type="GO" id="GO:0005524">
    <property type="term" value="F:ATP binding"/>
    <property type="evidence" value="ECO:0007669"/>
    <property type="project" value="UniProtKB-KW"/>
</dbReference>
<evidence type="ECO:0000313" key="10">
    <source>
        <dbReference type="EMBL" id="HJB75031.1"/>
    </source>
</evidence>
<dbReference type="EMBL" id="DWXN01000010">
    <property type="protein sequence ID" value="HJB75031.1"/>
    <property type="molecule type" value="Genomic_DNA"/>
</dbReference>
<keyword evidence="2" id="KW-0808">Transferase</keyword>
<dbReference type="GO" id="GO:0008993">
    <property type="term" value="F:rhamnulokinase activity"/>
    <property type="evidence" value="ECO:0007669"/>
    <property type="project" value="InterPro"/>
</dbReference>
<dbReference type="SUPFAM" id="SSF53067">
    <property type="entry name" value="Actin-like ATPase domain"/>
    <property type="match status" value="2"/>
</dbReference>
<reference evidence="10" key="2">
    <citation type="submission" date="2021-04" db="EMBL/GenBank/DDBJ databases">
        <authorList>
            <person name="Gilroy R."/>
        </authorList>
    </citation>
    <scope>NUCLEOTIDE SEQUENCE</scope>
    <source>
        <strain evidence="10">CHK188-16595</strain>
    </source>
</reference>
<dbReference type="GO" id="GO:0006071">
    <property type="term" value="P:glycerol metabolic process"/>
    <property type="evidence" value="ECO:0007669"/>
    <property type="project" value="TreeGrafter"/>
</dbReference>
<keyword evidence="5" id="KW-0067">ATP-binding</keyword>